<dbReference type="Proteomes" id="UP000010297">
    <property type="component" value="Unassembled WGS sequence"/>
</dbReference>
<organism evidence="1 2">
    <name type="scientific">Atlantibacter hermannii NBRC 105704</name>
    <dbReference type="NCBI Taxonomy" id="1115512"/>
    <lineage>
        <taxon>Bacteria</taxon>
        <taxon>Pseudomonadati</taxon>
        <taxon>Pseudomonadota</taxon>
        <taxon>Gammaproteobacteria</taxon>
        <taxon>Enterobacterales</taxon>
        <taxon>Enterobacteriaceae</taxon>
        <taxon>Atlantibacter</taxon>
    </lineage>
</organism>
<gene>
    <name evidence="1" type="ORF">EH105704_16_00780</name>
</gene>
<name>H5V6E1_ATLHE</name>
<comment type="caution">
    <text evidence="1">The sequence shown here is derived from an EMBL/GenBank/DDBJ whole genome shotgun (WGS) entry which is preliminary data.</text>
</comment>
<protein>
    <submittedName>
        <fullName evidence="1">Uncharacterized protein</fullName>
    </submittedName>
</protein>
<dbReference type="EMBL" id="BAFF01000016">
    <property type="protein sequence ID" value="GAB53549.1"/>
    <property type="molecule type" value="Genomic_DNA"/>
</dbReference>
<dbReference type="InterPro" id="IPR057793">
    <property type="entry name" value="YnfU-like"/>
</dbReference>
<evidence type="ECO:0000313" key="2">
    <source>
        <dbReference type="Proteomes" id="UP000010297"/>
    </source>
</evidence>
<proteinExistence type="predicted"/>
<keyword evidence="2" id="KW-1185">Reference proteome</keyword>
<evidence type="ECO:0000313" key="1">
    <source>
        <dbReference type="EMBL" id="GAB53549.1"/>
    </source>
</evidence>
<accession>H5V6E1</accession>
<dbReference type="NCBIfam" id="NF038384">
    <property type="entry name" value="zinc_YnfU_fam"/>
    <property type="match status" value="1"/>
</dbReference>
<dbReference type="AlphaFoldDB" id="H5V6E1"/>
<sequence length="56" mass="6355">MSERKNAKKTRNYLVTNQCPKCAKNSEHSFSRVQKGAMLMCPHCSQLFQPVKNNAA</sequence>
<dbReference type="Pfam" id="PF23499">
    <property type="entry name" value="YnfU"/>
    <property type="match status" value="1"/>
</dbReference>
<reference evidence="1 2" key="1">
    <citation type="submission" date="2012-02" db="EMBL/GenBank/DDBJ databases">
        <title>Whole genome shotgun sequence of Escherichia hermannii NBRC 105704.</title>
        <authorList>
            <person name="Yoshida I."/>
            <person name="Hosoyama A."/>
            <person name="Tsuchikane K."/>
            <person name="Katsumata H."/>
            <person name="Yamazaki S."/>
            <person name="Fujita N."/>
        </authorList>
    </citation>
    <scope>NUCLEOTIDE SEQUENCE [LARGE SCALE GENOMIC DNA]</scope>
    <source>
        <strain evidence="1 2">NBRC 105704</strain>
    </source>
</reference>